<keyword evidence="4" id="KW-0281">Fimbrium</keyword>
<evidence type="ECO:0000313" key="8">
    <source>
        <dbReference type="Proteomes" id="UP000247973"/>
    </source>
</evidence>
<gene>
    <name evidence="7" type="ORF">CLV62_15011</name>
</gene>
<evidence type="ECO:0000256" key="1">
    <source>
        <dbReference type="ARBA" id="ARBA00004561"/>
    </source>
</evidence>
<dbReference type="Proteomes" id="UP000247973">
    <property type="component" value="Unassembled WGS sequence"/>
</dbReference>
<evidence type="ECO:0000313" key="7">
    <source>
        <dbReference type="EMBL" id="PXV58386.1"/>
    </source>
</evidence>
<dbReference type="GO" id="GO:0009289">
    <property type="term" value="C:pilus"/>
    <property type="evidence" value="ECO:0007669"/>
    <property type="project" value="UniProtKB-SubCell"/>
</dbReference>
<evidence type="ECO:0000256" key="2">
    <source>
        <dbReference type="ARBA" id="ARBA00006011"/>
    </source>
</evidence>
<evidence type="ECO:0000256" key="5">
    <source>
        <dbReference type="SAM" id="SignalP"/>
    </source>
</evidence>
<dbReference type="EMBL" id="QICL01000050">
    <property type="protein sequence ID" value="PXV58386.1"/>
    <property type="molecule type" value="Genomic_DNA"/>
</dbReference>
<proteinExistence type="inferred from homology"/>
<dbReference type="Gene3D" id="2.60.40.3690">
    <property type="match status" value="1"/>
</dbReference>
<evidence type="ECO:0000256" key="4">
    <source>
        <dbReference type="ARBA" id="ARBA00023263"/>
    </source>
</evidence>
<dbReference type="AlphaFoldDB" id="A0A2V3PPH2"/>
<dbReference type="OrthoDB" id="1000913at2"/>
<keyword evidence="3 5" id="KW-0732">Signal</keyword>
<comment type="caution">
    <text evidence="7">The sequence shown here is derived from an EMBL/GenBank/DDBJ whole genome shotgun (WGS) entry which is preliminary data.</text>
</comment>
<feature type="domain" description="Major fimbrial subunit protein N-terminal" evidence="6">
    <location>
        <begin position="33"/>
        <end position="150"/>
    </location>
</feature>
<feature type="chain" id="PRO_5016096546" evidence="5">
    <location>
        <begin position="22"/>
        <end position="337"/>
    </location>
</feature>
<comment type="subcellular location">
    <subcellularLocation>
        <location evidence="1">Fimbrium</location>
    </subcellularLocation>
</comment>
<comment type="similarity">
    <text evidence="2">Belongs to the bacteroidetes fimbrillin superfamily. FimA/Mfa1 family.</text>
</comment>
<sequence>MKRFFILTSIVAILCSACSNNDDESSSGTKTKASLKVTLVGKGVTPRSVGAPTQAEENAIHGFTVYVFANNILEKAATSTTLEGLELFIDNLTTGVKRVVVVANAPALFPTFEEGDPYSKFALAASYIHLDDQDGSLTNGLVMSGEEVITLQSESAGTNDLDISISRIVAKIKLGTITIDPAVGSNPALFELTGVAIIKSKSLSSIGIPSIVTTQPFYSGIEGLTVQGANVKEYLYEAIELDDHDERYFYVFANTDGGSDDADATLLTLEGTYNGEVMYFPFRLPAIVRNTQHTLDITLRRLGTGSPDPEVPSDPATLTVTITPEDWVVVPNQSAEW</sequence>
<dbReference type="InterPro" id="IPR029141">
    <property type="entry name" value="FimA_N"/>
</dbReference>
<dbReference type="Gene3D" id="2.60.40.2580">
    <property type="match status" value="1"/>
</dbReference>
<dbReference type="RefSeq" id="WP_110312681.1">
    <property type="nucleotide sequence ID" value="NZ_QICL01000050.1"/>
</dbReference>
<protein>
    <submittedName>
        <fullName evidence="7">Major fimbrial subunit protein FimA</fullName>
    </submittedName>
</protein>
<evidence type="ECO:0000259" key="6">
    <source>
        <dbReference type="Pfam" id="PF06321"/>
    </source>
</evidence>
<name>A0A2V3PPH2_9BACT</name>
<organism evidence="7 8">
    <name type="scientific">Dysgonomonas alginatilytica</name>
    <dbReference type="NCBI Taxonomy" id="1605892"/>
    <lineage>
        <taxon>Bacteria</taxon>
        <taxon>Pseudomonadati</taxon>
        <taxon>Bacteroidota</taxon>
        <taxon>Bacteroidia</taxon>
        <taxon>Bacteroidales</taxon>
        <taxon>Dysgonomonadaceae</taxon>
        <taxon>Dysgonomonas</taxon>
    </lineage>
</organism>
<reference evidence="7 8" key="1">
    <citation type="submission" date="2018-03" db="EMBL/GenBank/DDBJ databases">
        <title>Genomic Encyclopedia of Archaeal and Bacterial Type Strains, Phase II (KMG-II): from individual species to whole genera.</title>
        <authorList>
            <person name="Goeker M."/>
        </authorList>
    </citation>
    <scope>NUCLEOTIDE SEQUENCE [LARGE SCALE GENOMIC DNA]</scope>
    <source>
        <strain evidence="7 8">DSM 100214</strain>
    </source>
</reference>
<evidence type="ECO:0000256" key="3">
    <source>
        <dbReference type="ARBA" id="ARBA00022729"/>
    </source>
</evidence>
<dbReference type="Pfam" id="PF06321">
    <property type="entry name" value="P_gingi_FimA"/>
    <property type="match status" value="1"/>
</dbReference>
<accession>A0A2V3PPH2</accession>
<keyword evidence="8" id="KW-1185">Reference proteome</keyword>
<feature type="signal peptide" evidence="5">
    <location>
        <begin position="1"/>
        <end position="21"/>
    </location>
</feature>